<accession>A0A9Q0F5S9</accession>
<organism evidence="1 2">
    <name type="scientific">Turnera subulata</name>
    <dbReference type="NCBI Taxonomy" id="218843"/>
    <lineage>
        <taxon>Eukaryota</taxon>
        <taxon>Viridiplantae</taxon>
        <taxon>Streptophyta</taxon>
        <taxon>Embryophyta</taxon>
        <taxon>Tracheophyta</taxon>
        <taxon>Spermatophyta</taxon>
        <taxon>Magnoliopsida</taxon>
        <taxon>eudicotyledons</taxon>
        <taxon>Gunneridae</taxon>
        <taxon>Pentapetalae</taxon>
        <taxon>rosids</taxon>
        <taxon>fabids</taxon>
        <taxon>Malpighiales</taxon>
        <taxon>Passifloraceae</taxon>
        <taxon>Turnera</taxon>
    </lineage>
</organism>
<name>A0A9Q0F5S9_9ROSI</name>
<dbReference type="AlphaFoldDB" id="A0A9Q0F5S9"/>
<evidence type="ECO:0008006" key="3">
    <source>
        <dbReference type="Google" id="ProtNLM"/>
    </source>
</evidence>
<comment type="caution">
    <text evidence="1">The sequence shown here is derived from an EMBL/GenBank/DDBJ whole genome shotgun (WGS) entry which is preliminary data.</text>
</comment>
<evidence type="ECO:0000313" key="2">
    <source>
        <dbReference type="Proteomes" id="UP001141552"/>
    </source>
</evidence>
<reference evidence="1" key="2">
    <citation type="journal article" date="2023" name="Plants (Basel)">
        <title>Annotation of the Turnera subulata (Passifloraceae) Draft Genome Reveals the S-Locus Evolved after the Divergence of Turneroideae from Passifloroideae in a Stepwise Manner.</title>
        <authorList>
            <person name="Henning P.M."/>
            <person name="Roalson E.H."/>
            <person name="Mir W."/>
            <person name="McCubbin A.G."/>
            <person name="Shore J.S."/>
        </authorList>
    </citation>
    <scope>NUCLEOTIDE SEQUENCE</scope>
    <source>
        <strain evidence="1">F60SS</strain>
    </source>
</reference>
<feature type="non-terminal residue" evidence="1">
    <location>
        <position position="1"/>
    </location>
</feature>
<dbReference type="Proteomes" id="UP001141552">
    <property type="component" value="Unassembled WGS sequence"/>
</dbReference>
<dbReference type="OrthoDB" id="851965at2759"/>
<protein>
    <recommendedName>
        <fullName evidence="3">Reverse transcriptase domain-containing protein</fullName>
    </recommendedName>
</protein>
<sequence>MTLRFSFLLWQDIESSELIAETRTLLPQETEDLIKKKEEFFKKSKFKEITWRQNSRIRWLILGYRNSSFFHLSACARSRRNKISSILVGDKVLEEPDLIKKKEPTSFFSIMYCELFSNQPSIGSILLPKIDPHTVISLERPITMDEIEAIIGECDSDKAPGPDGLN</sequence>
<dbReference type="EMBL" id="JAKUCV010006912">
    <property type="protein sequence ID" value="KAJ4825416.1"/>
    <property type="molecule type" value="Genomic_DNA"/>
</dbReference>
<proteinExistence type="predicted"/>
<keyword evidence="2" id="KW-1185">Reference proteome</keyword>
<gene>
    <name evidence="1" type="ORF">Tsubulata_051171</name>
</gene>
<reference evidence="1" key="1">
    <citation type="submission" date="2022-02" db="EMBL/GenBank/DDBJ databases">
        <authorList>
            <person name="Henning P.M."/>
            <person name="McCubbin A.G."/>
            <person name="Shore J.S."/>
        </authorList>
    </citation>
    <scope>NUCLEOTIDE SEQUENCE</scope>
    <source>
        <strain evidence="1">F60SS</strain>
        <tissue evidence="1">Leaves</tissue>
    </source>
</reference>
<evidence type="ECO:0000313" key="1">
    <source>
        <dbReference type="EMBL" id="KAJ4825416.1"/>
    </source>
</evidence>